<organism evidence="2 3">
    <name type="scientific">Fusarium mundagurra</name>
    <dbReference type="NCBI Taxonomy" id="1567541"/>
    <lineage>
        <taxon>Eukaryota</taxon>
        <taxon>Fungi</taxon>
        <taxon>Dikarya</taxon>
        <taxon>Ascomycota</taxon>
        <taxon>Pezizomycotina</taxon>
        <taxon>Sordariomycetes</taxon>
        <taxon>Hypocreomycetidae</taxon>
        <taxon>Hypocreales</taxon>
        <taxon>Nectriaceae</taxon>
        <taxon>Fusarium</taxon>
        <taxon>Fusarium fujikuroi species complex</taxon>
    </lineage>
</organism>
<dbReference type="GO" id="GO:0004252">
    <property type="term" value="F:serine-type endopeptidase activity"/>
    <property type="evidence" value="ECO:0007669"/>
    <property type="project" value="InterPro"/>
</dbReference>
<dbReference type="Gene3D" id="1.25.40.20">
    <property type="entry name" value="Ankyrin repeat-containing domain"/>
    <property type="match status" value="1"/>
</dbReference>
<proteinExistence type="predicted"/>
<dbReference type="SUPFAM" id="SSF52743">
    <property type="entry name" value="Subtilisin-like"/>
    <property type="match status" value="1"/>
</dbReference>
<feature type="region of interest" description="Disordered" evidence="1">
    <location>
        <begin position="565"/>
        <end position="597"/>
    </location>
</feature>
<gene>
    <name evidence="2" type="ORF">FMUND_12911</name>
</gene>
<comment type="caution">
    <text evidence="2">The sequence shown here is derived from an EMBL/GenBank/DDBJ whole genome shotgun (WGS) entry which is preliminary data.</text>
</comment>
<evidence type="ECO:0000256" key="1">
    <source>
        <dbReference type="SAM" id="MobiDB-lite"/>
    </source>
</evidence>
<dbReference type="PANTHER" id="PTHR24121:SF23">
    <property type="entry name" value="NO MECHANORECEPTOR POTENTIAL C, ISOFORM H"/>
    <property type="match status" value="1"/>
</dbReference>
<dbReference type="AlphaFoldDB" id="A0A8H6D4J3"/>
<dbReference type="InterPro" id="IPR036852">
    <property type="entry name" value="Peptidase_S8/S53_dom_sf"/>
</dbReference>
<dbReference type="SUPFAM" id="SSF48403">
    <property type="entry name" value="Ankyrin repeat"/>
    <property type="match status" value="1"/>
</dbReference>
<keyword evidence="2" id="KW-0645">Protease</keyword>
<keyword evidence="3" id="KW-1185">Reference proteome</keyword>
<dbReference type="SMART" id="SM00248">
    <property type="entry name" value="ANK"/>
    <property type="match status" value="3"/>
</dbReference>
<dbReference type="InterPro" id="IPR002110">
    <property type="entry name" value="Ankyrin_rpt"/>
</dbReference>
<name>A0A8H6D4J3_9HYPO</name>
<feature type="compositionally biased region" description="Basic and acidic residues" evidence="1">
    <location>
        <begin position="581"/>
        <end position="597"/>
    </location>
</feature>
<dbReference type="GO" id="GO:0006508">
    <property type="term" value="P:proteolysis"/>
    <property type="evidence" value="ECO:0007669"/>
    <property type="project" value="UniProtKB-KW"/>
</dbReference>
<dbReference type="PANTHER" id="PTHR24121">
    <property type="entry name" value="NO MECHANORECEPTOR POTENTIAL C, ISOFORM D-RELATED"/>
    <property type="match status" value="1"/>
</dbReference>
<dbReference type="OrthoDB" id="5093543at2759"/>
<reference evidence="2 3" key="1">
    <citation type="submission" date="2020-05" db="EMBL/GenBank/DDBJ databases">
        <title>Identification and distribution of gene clusters putatively required for synthesis of sphingolipid metabolism inhibitors in phylogenetically diverse species of the filamentous fungus Fusarium.</title>
        <authorList>
            <person name="Kim H.-S."/>
            <person name="Busman M."/>
            <person name="Brown D.W."/>
            <person name="Divon H."/>
            <person name="Uhlig S."/>
            <person name="Proctor R.H."/>
        </authorList>
    </citation>
    <scope>NUCLEOTIDE SEQUENCE [LARGE SCALE GENOMIC DNA]</scope>
    <source>
        <strain evidence="2 3">NRRL 66235</strain>
    </source>
</reference>
<evidence type="ECO:0000313" key="3">
    <source>
        <dbReference type="Proteomes" id="UP000544331"/>
    </source>
</evidence>
<dbReference type="EMBL" id="JAAOAN010000550">
    <property type="protein sequence ID" value="KAF5703618.1"/>
    <property type="molecule type" value="Genomic_DNA"/>
</dbReference>
<dbReference type="InterPro" id="IPR036770">
    <property type="entry name" value="Ankyrin_rpt-contain_sf"/>
</dbReference>
<keyword evidence="2" id="KW-0378">Hydrolase</keyword>
<sequence length="980" mass="110170">MDDLSSIHIPLSASEGNDYADLDYIPESELDDDDDEYAPDDDFDSPRARFRAATMEMEKRHFKFAEPQALYDFLYEFRDVIGLVTEDYTTILHVAIRFVKDNHSARSRNMMPLIQSIVKDHPMLLRQRDSDGMTPLYIAICTRKPLLVEGILSCCAQDPECESAVQDSIEIPCVRQNGKTCLHIAFELAIRQKSVIQLIKIARDEALALQDYDGRTPLHYAVNCRTPSMDAARLFIQRDGEMLKKIESKGNTDSVETFLDVIDRSGNSIYRHHLAMRERSRDMLQQRETRHPTATGVFQKTNKRRTLLSTDDPWEIPAVAREWDDILRELKLHYLRTRNATRAVSFLYGSNLDDIELQLHLHGLPSNVEATSLLDLLSSVKLGETLQYVSLPDIQVDFTRRFPLMSHNNTKKSGKARWDLQIIFGYLGAQGVRHIIRVDVDDSKEFPHSDEAILKSFGMITVEVFNWKKVDLDPRVICNLGSKVAREEVESVVPKTCHSQLREVTLSWSGNNTTLRAWSEPEGLPLLPLLRKIIILVPSEEEIAESPDWVSACLEEFRRRMGRNASTKADSSVVEEGDNDDTSKTKDSSSSESGRKPIEIHFVQSRENGQDPENLNTLGRPRLNVESRAGYRWLDTVYGFADMIKKSWDHPDMRKYTANDVVVALIDDGVDVYGSPVSANIIGGKSFALDKTKNMPSPYFISELGHGTAMAEALKRACPLVKIYPIRVNIDGGSESGQSSVEARSVALAIETAINRNANIILIASPVEVANSSPQDRAYLEDMLQKANERDIPFFIPSDSNAESQSSYIFSSNVAFRIGEASVDGGAAGRSDSPPDADFIFPGREVVAQHNVESPLHPSDRIQDLNSASININVSLAAGLAATLIYAFQLVRLKSTAGTPPPIGSETSHQDELEHLAKLQRHDGMMKAFQHLGSVTESRFLKVWEALDPIVDEMKHLTVEDQELKLLSHWFSQLRYTEDR</sequence>
<feature type="compositionally biased region" description="Acidic residues" evidence="1">
    <location>
        <begin position="18"/>
        <end position="43"/>
    </location>
</feature>
<dbReference type="Proteomes" id="UP000544331">
    <property type="component" value="Unassembled WGS sequence"/>
</dbReference>
<accession>A0A8H6D4J3</accession>
<protein>
    <submittedName>
        <fullName evidence="2">Intracellular serine protease</fullName>
    </submittedName>
</protein>
<feature type="region of interest" description="Disordered" evidence="1">
    <location>
        <begin position="1"/>
        <end position="45"/>
    </location>
</feature>
<evidence type="ECO:0000313" key="2">
    <source>
        <dbReference type="EMBL" id="KAF5703618.1"/>
    </source>
</evidence>
<dbReference type="Gene3D" id="3.40.50.200">
    <property type="entry name" value="Peptidase S8/S53 domain"/>
    <property type="match status" value="1"/>
</dbReference>